<accession>A0ABS2P1Y2</accession>
<dbReference type="SUPFAM" id="SSF110296">
    <property type="entry name" value="Oligoxyloglucan reducing end-specific cellobiohydrolase"/>
    <property type="match status" value="1"/>
</dbReference>
<comment type="caution">
    <text evidence="1">The sequence shown here is derived from an EMBL/GenBank/DDBJ whole genome shotgun (WGS) entry which is preliminary data.</text>
</comment>
<evidence type="ECO:0000313" key="2">
    <source>
        <dbReference type="Proteomes" id="UP000737402"/>
    </source>
</evidence>
<keyword evidence="2" id="KW-1185">Reference proteome</keyword>
<protein>
    <recommendedName>
        <fullName evidence="3">Sialidase</fullName>
    </recommendedName>
</protein>
<name>A0ABS2P1Y2_9BACI</name>
<dbReference type="EMBL" id="JAFBED010000005">
    <property type="protein sequence ID" value="MBM7620889.1"/>
    <property type="molecule type" value="Genomic_DNA"/>
</dbReference>
<dbReference type="Proteomes" id="UP000737402">
    <property type="component" value="Unassembled WGS sequence"/>
</dbReference>
<dbReference type="PROSITE" id="PS51257">
    <property type="entry name" value="PROKAR_LIPOPROTEIN"/>
    <property type="match status" value="1"/>
</dbReference>
<reference evidence="1 2" key="1">
    <citation type="submission" date="2021-01" db="EMBL/GenBank/DDBJ databases">
        <title>Genomic Encyclopedia of Type Strains, Phase IV (KMG-IV): sequencing the most valuable type-strain genomes for metagenomic binning, comparative biology and taxonomic classification.</title>
        <authorList>
            <person name="Goeker M."/>
        </authorList>
    </citation>
    <scope>NUCLEOTIDE SEQUENCE [LARGE SCALE GENOMIC DNA]</scope>
    <source>
        <strain evidence="1 2">DSM 25879</strain>
    </source>
</reference>
<evidence type="ECO:0008006" key="3">
    <source>
        <dbReference type="Google" id="ProtNLM"/>
    </source>
</evidence>
<evidence type="ECO:0000313" key="1">
    <source>
        <dbReference type="EMBL" id="MBM7620889.1"/>
    </source>
</evidence>
<proteinExistence type="predicted"/>
<dbReference type="InterPro" id="IPR054817">
    <property type="entry name" value="Glycosyl_F510_1955-like"/>
</dbReference>
<dbReference type="InterPro" id="IPR015943">
    <property type="entry name" value="WD40/YVTN_repeat-like_dom_sf"/>
</dbReference>
<dbReference type="NCBIfam" id="NF045728">
    <property type="entry name" value="glycosyl_F510_1955"/>
    <property type="match status" value="1"/>
</dbReference>
<dbReference type="Gene3D" id="2.130.10.10">
    <property type="entry name" value="YVTN repeat-like/Quinoprotein amine dehydrogenase"/>
    <property type="match status" value="1"/>
</dbReference>
<organism evidence="1 2">
    <name type="scientific">Sutcliffiella tianshenii</name>
    <dbReference type="NCBI Taxonomy" id="1463404"/>
    <lineage>
        <taxon>Bacteria</taxon>
        <taxon>Bacillati</taxon>
        <taxon>Bacillota</taxon>
        <taxon>Bacilli</taxon>
        <taxon>Bacillales</taxon>
        <taxon>Bacillaceae</taxon>
        <taxon>Sutcliffiella</taxon>
    </lineage>
</organism>
<sequence>MKKMKLIILLTIIGLLVIGCSSKGENGDYFVVAREEPINHIHGIGYLGDKKELFLATHHGLVRFSEGKWYKTSRNNHDYMGFQTTDEHFYSSGHPELGSDLENPLGLIKSKDRGASMEKIAFYGEIDFHYLAAGYKSHTLYVFNEHENSLKIGLHYSVDEGQTWETGSMKGISANSIGNIAAHPTVSENVAISTNKGLFISSDFGNEFKLLTSSSPVTTVEYQEDSLMYFILENSESKLVEYNLSNEATEELSLPDGVSSKNPIMFIATNPDNRSEIIAVSLNNDIYLSQDNGANWKLLAAEGSVTNE</sequence>
<dbReference type="RefSeq" id="WP_204417092.1">
    <property type="nucleotide sequence ID" value="NZ_JAFBED010000005.1"/>
</dbReference>
<gene>
    <name evidence="1" type="ORF">JOC95_002744</name>
</gene>